<reference evidence="1" key="1">
    <citation type="submission" date="2021-04" db="EMBL/GenBank/DDBJ databases">
        <title>Pseudaminobacter soli sp. nov., isolated from paddy soil contaminated by heavy metals.</title>
        <authorList>
            <person name="Zhang K."/>
        </authorList>
    </citation>
    <scope>NUCLEOTIDE SEQUENCE</scope>
    <source>
        <strain evidence="1">19-2017</strain>
    </source>
</reference>
<keyword evidence="2" id="KW-1185">Reference proteome</keyword>
<organism evidence="1 2">
    <name type="scientific">Pseudaminobacter soli</name>
    <name type="common">ex Zhang et al. 2022</name>
    <dbReference type="NCBI Taxonomy" id="2831468"/>
    <lineage>
        <taxon>Bacteria</taxon>
        <taxon>Pseudomonadati</taxon>
        <taxon>Pseudomonadota</taxon>
        <taxon>Alphaproteobacteria</taxon>
        <taxon>Hyphomicrobiales</taxon>
        <taxon>Phyllobacteriaceae</taxon>
        <taxon>Pseudaminobacter</taxon>
    </lineage>
</organism>
<evidence type="ECO:0000313" key="1">
    <source>
        <dbReference type="EMBL" id="MBS3648812.1"/>
    </source>
</evidence>
<gene>
    <name evidence="1" type="ORF">KEU06_09360</name>
</gene>
<accession>A0A942I1Z8</accession>
<dbReference type="RefSeq" id="WP_188254375.1">
    <property type="nucleotide sequence ID" value="NZ_JABVCF010000004.1"/>
</dbReference>
<proteinExistence type="predicted"/>
<comment type="caution">
    <text evidence="1">The sequence shown here is derived from an EMBL/GenBank/DDBJ whole genome shotgun (WGS) entry which is preliminary data.</text>
</comment>
<dbReference type="AlphaFoldDB" id="A0A942I1Z8"/>
<name>A0A942I1Z8_9HYPH</name>
<protein>
    <submittedName>
        <fullName evidence="1">Uncharacterized protein</fullName>
    </submittedName>
</protein>
<dbReference type="EMBL" id="JAGWCR010000004">
    <property type="protein sequence ID" value="MBS3648812.1"/>
    <property type="molecule type" value="Genomic_DNA"/>
</dbReference>
<sequence length="83" mass="8722">MTKGPIIHAPVVVREAFRIGDEIIDANPISGFHFSVETIGGKVYTGCPEEYADNGVLILDCVGGTPTPIIDVAKIAAITVVEV</sequence>
<evidence type="ECO:0000313" key="2">
    <source>
        <dbReference type="Proteomes" id="UP000680348"/>
    </source>
</evidence>
<dbReference type="Proteomes" id="UP000680348">
    <property type="component" value="Unassembled WGS sequence"/>
</dbReference>